<evidence type="ECO:0000313" key="3">
    <source>
        <dbReference type="EMBL" id="KAG5182252.1"/>
    </source>
</evidence>
<dbReference type="Pfam" id="PF00612">
    <property type="entry name" value="IQ"/>
    <property type="match status" value="1"/>
</dbReference>
<dbReference type="EMBL" id="JAFCMP010000257">
    <property type="protein sequence ID" value="KAG5182252.1"/>
    <property type="molecule type" value="Genomic_DNA"/>
</dbReference>
<sequence length="447" mass="49227">MADFMAIYKGRAALVDEARRRQQERDAAAPQERNAAVSVQRIFRGKRVRDRHKVLNEAVTKIARLFRGHRVRVRAAALMVARREAELQAVFHYHARSIQRLIRGFVSRRTRYCHAKRRAYLAELVQVGEALRATLLAHEEQMKQEQDQRALQQRQARVQQLSENLHHLVSTKAQPGVFSSPYLHPTELPTIDGVPIDEHLTRSIRDLLRKRGYQKLALEPDITGVMRMPQAAPGDRRSLQASQPYDLPSQLAAVEAVQHRLKLLGPRHFAAGERVRTPAYQRGVSEGTQFLEHWQNPYLSRGVPRSPEDLRSPPGKEGSSLGRAPARPFFTAVGGNRSAVLPNGRFDVIAEAQRSGGAAGRPFGRTRRFGVPDTCDVGGGRREALREAYARMTAPTRPKGVGGGGGLSVIESSAGEELLCTQGGGGGGAARGGKSVEPSGPEVPAYS</sequence>
<name>A0A835YV60_9STRA</name>
<dbReference type="Gene3D" id="1.20.5.190">
    <property type="match status" value="1"/>
</dbReference>
<evidence type="ECO:0000313" key="4">
    <source>
        <dbReference type="Proteomes" id="UP000664859"/>
    </source>
</evidence>
<protein>
    <submittedName>
        <fullName evidence="3">Uncharacterized protein</fullName>
    </submittedName>
</protein>
<organism evidence="3 4">
    <name type="scientific">Tribonema minus</name>
    <dbReference type="NCBI Taxonomy" id="303371"/>
    <lineage>
        <taxon>Eukaryota</taxon>
        <taxon>Sar</taxon>
        <taxon>Stramenopiles</taxon>
        <taxon>Ochrophyta</taxon>
        <taxon>PX clade</taxon>
        <taxon>Xanthophyceae</taxon>
        <taxon>Tribonematales</taxon>
        <taxon>Tribonemataceae</taxon>
        <taxon>Tribonema</taxon>
    </lineage>
</organism>
<evidence type="ECO:0000256" key="2">
    <source>
        <dbReference type="SAM" id="MobiDB-lite"/>
    </source>
</evidence>
<keyword evidence="1" id="KW-0175">Coiled coil</keyword>
<dbReference type="InterPro" id="IPR000048">
    <property type="entry name" value="IQ_motif_EF-hand-BS"/>
</dbReference>
<feature type="compositionally biased region" description="Gly residues" evidence="2">
    <location>
        <begin position="422"/>
        <end position="431"/>
    </location>
</feature>
<feature type="region of interest" description="Disordered" evidence="2">
    <location>
        <begin position="418"/>
        <end position="447"/>
    </location>
</feature>
<dbReference type="PROSITE" id="PS50096">
    <property type="entry name" value="IQ"/>
    <property type="match status" value="2"/>
</dbReference>
<accession>A0A835YV60</accession>
<feature type="coiled-coil region" evidence="1">
    <location>
        <begin position="128"/>
        <end position="164"/>
    </location>
</feature>
<feature type="region of interest" description="Disordered" evidence="2">
    <location>
        <begin position="295"/>
        <end position="326"/>
    </location>
</feature>
<evidence type="ECO:0000256" key="1">
    <source>
        <dbReference type="SAM" id="Coils"/>
    </source>
</evidence>
<dbReference type="SMART" id="SM00015">
    <property type="entry name" value="IQ"/>
    <property type="match status" value="2"/>
</dbReference>
<gene>
    <name evidence="3" type="ORF">JKP88DRAFT_164883</name>
</gene>
<dbReference type="Proteomes" id="UP000664859">
    <property type="component" value="Unassembled WGS sequence"/>
</dbReference>
<proteinExistence type="predicted"/>
<dbReference type="AlphaFoldDB" id="A0A835YV60"/>
<reference evidence="3" key="1">
    <citation type="submission" date="2021-02" db="EMBL/GenBank/DDBJ databases">
        <title>First Annotated Genome of the Yellow-green Alga Tribonema minus.</title>
        <authorList>
            <person name="Mahan K.M."/>
        </authorList>
    </citation>
    <scope>NUCLEOTIDE SEQUENCE</scope>
    <source>
        <strain evidence="3">UTEX B ZZ1240</strain>
    </source>
</reference>
<keyword evidence="4" id="KW-1185">Reference proteome</keyword>
<dbReference type="OrthoDB" id="190375at2759"/>
<comment type="caution">
    <text evidence="3">The sequence shown here is derived from an EMBL/GenBank/DDBJ whole genome shotgun (WGS) entry which is preliminary data.</text>
</comment>